<dbReference type="SUPFAM" id="SSF88713">
    <property type="entry name" value="Glycoside hydrolase/deacetylase"/>
    <property type="match status" value="1"/>
</dbReference>
<evidence type="ECO:0000313" key="1">
    <source>
        <dbReference type="EMBL" id="GAI18177.1"/>
    </source>
</evidence>
<comment type="caution">
    <text evidence="1">The sequence shown here is derived from an EMBL/GenBank/DDBJ whole genome shotgun (WGS) entry which is preliminary data.</text>
</comment>
<sequence length="183" mass="21374">VGIITGKVPWASQPFPTWSHIQEKIDAGYIEVVSHSRTHPYPIYRWDDYDSEIGGSKQDIIDNLDLPSLYRKGDQQYVWGFTSPHSKCDNTIYSKLGEYKYLTILAGYPYRPPENHRDGSFPNWKADYGVYEKWNRWGYLENETLSELNYQFDKRTGEGKIYHIGLHPWLLDFSSGSKIDNIL</sequence>
<dbReference type="InterPro" id="IPR011330">
    <property type="entry name" value="Glyco_hydro/deAcase_b/a-brl"/>
</dbReference>
<dbReference type="EMBL" id="BARV01007001">
    <property type="protein sequence ID" value="GAI18177.1"/>
    <property type="molecule type" value="Genomic_DNA"/>
</dbReference>
<gene>
    <name evidence="1" type="ORF">S06H3_14319</name>
</gene>
<feature type="non-terminal residue" evidence="1">
    <location>
        <position position="1"/>
    </location>
</feature>
<protein>
    <recommendedName>
        <fullName evidence="2">NodB homology domain-containing protein</fullName>
    </recommendedName>
</protein>
<organism evidence="1">
    <name type="scientific">marine sediment metagenome</name>
    <dbReference type="NCBI Taxonomy" id="412755"/>
    <lineage>
        <taxon>unclassified sequences</taxon>
        <taxon>metagenomes</taxon>
        <taxon>ecological metagenomes</taxon>
    </lineage>
</organism>
<accession>X1LFT1</accession>
<evidence type="ECO:0008006" key="2">
    <source>
        <dbReference type="Google" id="ProtNLM"/>
    </source>
</evidence>
<reference evidence="1" key="1">
    <citation type="journal article" date="2014" name="Front. Microbiol.">
        <title>High frequency of phylogenetically diverse reductive dehalogenase-homologous genes in deep subseafloor sedimentary metagenomes.</title>
        <authorList>
            <person name="Kawai M."/>
            <person name="Futagami T."/>
            <person name="Toyoda A."/>
            <person name="Takaki Y."/>
            <person name="Nishi S."/>
            <person name="Hori S."/>
            <person name="Arai W."/>
            <person name="Tsubouchi T."/>
            <person name="Morono Y."/>
            <person name="Uchiyama I."/>
            <person name="Ito T."/>
            <person name="Fujiyama A."/>
            <person name="Inagaki F."/>
            <person name="Takami H."/>
        </authorList>
    </citation>
    <scope>NUCLEOTIDE SEQUENCE</scope>
    <source>
        <strain evidence="1">Expedition CK06-06</strain>
    </source>
</reference>
<name>X1LFT1_9ZZZZ</name>
<proteinExistence type="predicted"/>
<dbReference type="AlphaFoldDB" id="X1LFT1"/>
<dbReference type="GO" id="GO:0005975">
    <property type="term" value="P:carbohydrate metabolic process"/>
    <property type="evidence" value="ECO:0007669"/>
    <property type="project" value="InterPro"/>
</dbReference>
<dbReference type="Gene3D" id="3.20.20.370">
    <property type="entry name" value="Glycoside hydrolase/deacetylase"/>
    <property type="match status" value="1"/>
</dbReference>